<dbReference type="EMBL" id="JAJUWU010000007">
    <property type="protein sequence ID" value="MCE7028115.1"/>
    <property type="molecule type" value="Genomic_DNA"/>
</dbReference>
<dbReference type="AlphaFoldDB" id="A0A9X1P0J0"/>
<dbReference type="Proteomes" id="UP001139035">
    <property type="component" value="Unassembled WGS sequence"/>
</dbReference>
<sequence>MRRGPHSPEVDMRWGFLAPLGAILLCSPAMAQDGDAAQSAGVDIPTDPTLVSVQASIVDPDRLGADAAGEIVVSIVAQADVGESILEVAYGGVANGRNLDSFAQLSPSERSYAGVAMNQRYRRNLGDIRQGQPVAVSLPLAVAGEGRGYVAISILPGAGNPSIFAESATIHVLAQDGRAFAGGESFQGLEEQRILAVPAMPPGVPEPAMRARAMEESAASSAAERIRSLRQSGATTEVERRIEEPAGVLPAPSLAPPPLPLERQAPAAVPLQDAAPFVPTPQDRSDAGGEVTISGVLSFTDVVGGTHPVTFASITLVDAEPSIDRDIAVAETDAEGRFTFSVSNRDTDGTGIDPYIIASAAGATVEVVRFDDGDPHRIASVLTADAEDLPDGTELVINLTATNDTGLPNNVAFEVYEAANKLSRFVEGLEQELPPLVTIRYPRVVNGVATDSSDYSNSVIRLGGSDAHDWDNIMHEYGHHLQMVYALADSPGGPHSINENLCLSRGKGPGIRLAWGEAWPTFFGTLAQRAMGLDSLGIPDVGDTRYIDTKPTLSALEYDLEAELPPGSSGGEGNELTIQRALFDIYDASAEDPLESDPALLWQAARAARPTSLSEYMPYLQSALGDGRIGPLGGVLVHHRLAAGLKAPADGHMVEEPRAVTFEWSTTTACGGNGAEAAVRVVEPVAGSTVWQSPFVAGSSYTPTETELASIFDGGHAELLWLVLSRDPATPQTGAYASAVHRIGSDVVVEVATGSDAALLAAEAVAEPSFADRAAVAPAPAMSVETSSFIRVME</sequence>
<dbReference type="RefSeq" id="WP_233719264.1">
    <property type="nucleotide sequence ID" value="NZ_JAJUWU010000007.1"/>
</dbReference>
<proteinExistence type="predicted"/>
<name>A0A9X1P0J0_9HYPH</name>
<evidence type="ECO:0000313" key="3">
    <source>
        <dbReference type="Proteomes" id="UP001139035"/>
    </source>
</evidence>
<evidence type="ECO:0000256" key="1">
    <source>
        <dbReference type="SAM" id="SignalP"/>
    </source>
</evidence>
<comment type="caution">
    <text evidence="2">The sequence shown here is derived from an EMBL/GenBank/DDBJ whole genome shotgun (WGS) entry which is preliminary data.</text>
</comment>
<protein>
    <submittedName>
        <fullName evidence="2">Transthyretin-like family protein</fullName>
    </submittedName>
</protein>
<organism evidence="2 3">
    <name type="scientific">Jiella avicenniae</name>
    <dbReference type="NCBI Taxonomy" id="2907202"/>
    <lineage>
        <taxon>Bacteria</taxon>
        <taxon>Pseudomonadati</taxon>
        <taxon>Pseudomonadota</taxon>
        <taxon>Alphaproteobacteria</taxon>
        <taxon>Hyphomicrobiales</taxon>
        <taxon>Aurantimonadaceae</taxon>
        <taxon>Jiella</taxon>
    </lineage>
</organism>
<feature type="signal peptide" evidence="1">
    <location>
        <begin position="1"/>
        <end position="31"/>
    </location>
</feature>
<keyword evidence="3" id="KW-1185">Reference proteome</keyword>
<reference evidence="2" key="1">
    <citation type="submission" date="2022-01" db="EMBL/GenBank/DDBJ databases">
        <title>Jiella avicenniae sp. nov., a novel endophytic bacterium isolated from bark of Avicennia marina.</title>
        <authorList>
            <person name="Tuo L."/>
        </authorList>
    </citation>
    <scope>NUCLEOTIDE SEQUENCE</scope>
    <source>
        <strain evidence="2">CBK1P-4</strain>
    </source>
</reference>
<keyword evidence="1" id="KW-0732">Signal</keyword>
<gene>
    <name evidence="2" type="ORF">LZD57_08955</name>
</gene>
<evidence type="ECO:0000313" key="2">
    <source>
        <dbReference type="EMBL" id="MCE7028115.1"/>
    </source>
</evidence>
<accession>A0A9X1P0J0</accession>
<feature type="chain" id="PRO_5040726052" evidence="1">
    <location>
        <begin position="32"/>
        <end position="794"/>
    </location>
</feature>